<comment type="caution">
    <text evidence="2">The sequence shown here is derived from an EMBL/GenBank/DDBJ whole genome shotgun (WGS) entry which is preliminary data.</text>
</comment>
<proteinExistence type="predicted"/>
<feature type="compositionally biased region" description="Low complexity" evidence="1">
    <location>
        <begin position="115"/>
        <end position="127"/>
    </location>
</feature>
<name>A0ABV0UN20_9TELE</name>
<reference evidence="2 3" key="1">
    <citation type="submission" date="2021-06" db="EMBL/GenBank/DDBJ databases">
        <authorList>
            <person name="Palmer J.M."/>
        </authorList>
    </citation>
    <scope>NUCLEOTIDE SEQUENCE [LARGE SCALE GENOMIC DNA]</scope>
    <source>
        <strain evidence="3">if_2019</strain>
        <tissue evidence="2">Muscle</tissue>
    </source>
</reference>
<dbReference type="Proteomes" id="UP001482620">
    <property type="component" value="Unassembled WGS sequence"/>
</dbReference>
<evidence type="ECO:0000256" key="1">
    <source>
        <dbReference type="SAM" id="MobiDB-lite"/>
    </source>
</evidence>
<gene>
    <name evidence="2" type="ORF">ILYODFUR_031916</name>
</gene>
<accession>A0ABV0UN20</accession>
<sequence length="183" mass="19485">MPGAVTALLAGGRVAASIPAAQSPRLAAALPMPSSLAPAQCSEATPDELEQRLRFYARQIKSFRRTSLLYSSPGLRERIRQMEEDYETAVRQFYCHPPSPTPSHQSAADEPSKPGFQSGAAAAQSTSGLQGAGTKQVTSCLLSAAIIHPKSVSTSSIPRRGHCKRDGSSHRGSRRRLSSCACH</sequence>
<protein>
    <submittedName>
        <fullName evidence="2">Uncharacterized protein</fullName>
    </submittedName>
</protein>
<evidence type="ECO:0000313" key="3">
    <source>
        <dbReference type="Proteomes" id="UP001482620"/>
    </source>
</evidence>
<feature type="region of interest" description="Disordered" evidence="1">
    <location>
        <begin position="93"/>
        <end position="127"/>
    </location>
</feature>
<organism evidence="2 3">
    <name type="scientific">Ilyodon furcidens</name>
    <name type="common">goldbreast splitfin</name>
    <dbReference type="NCBI Taxonomy" id="33524"/>
    <lineage>
        <taxon>Eukaryota</taxon>
        <taxon>Metazoa</taxon>
        <taxon>Chordata</taxon>
        <taxon>Craniata</taxon>
        <taxon>Vertebrata</taxon>
        <taxon>Euteleostomi</taxon>
        <taxon>Actinopterygii</taxon>
        <taxon>Neopterygii</taxon>
        <taxon>Teleostei</taxon>
        <taxon>Neoteleostei</taxon>
        <taxon>Acanthomorphata</taxon>
        <taxon>Ovalentaria</taxon>
        <taxon>Atherinomorphae</taxon>
        <taxon>Cyprinodontiformes</taxon>
        <taxon>Goodeidae</taxon>
        <taxon>Ilyodon</taxon>
    </lineage>
</organism>
<evidence type="ECO:0000313" key="2">
    <source>
        <dbReference type="EMBL" id="MEQ2245825.1"/>
    </source>
</evidence>
<keyword evidence="3" id="KW-1185">Reference proteome</keyword>
<feature type="region of interest" description="Disordered" evidence="1">
    <location>
        <begin position="151"/>
        <end position="183"/>
    </location>
</feature>
<dbReference type="EMBL" id="JAHRIQ010074565">
    <property type="protein sequence ID" value="MEQ2245825.1"/>
    <property type="molecule type" value="Genomic_DNA"/>
</dbReference>